<dbReference type="InterPro" id="IPR000045">
    <property type="entry name" value="Prepilin_IV_endopep_pep"/>
</dbReference>
<dbReference type="GO" id="GO:0016020">
    <property type="term" value="C:membrane"/>
    <property type="evidence" value="ECO:0007669"/>
    <property type="project" value="InterPro"/>
</dbReference>
<accession>A0A2U2P9H5</accession>
<reference evidence="3 4" key="1">
    <citation type="submission" date="2018-04" db="EMBL/GenBank/DDBJ databases">
        <title>Pedobacter chongqingensis sp. nov., isolated from a rottenly hemp rope.</title>
        <authorList>
            <person name="Cai Y."/>
        </authorList>
    </citation>
    <scope>NUCLEOTIDE SEQUENCE [LARGE SCALE GENOMIC DNA]</scope>
    <source>
        <strain evidence="3 4">FJ4-8</strain>
    </source>
</reference>
<evidence type="ECO:0000313" key="3">
    <source>
        <dbReference type="EMBL" id="PWG78037.1"/>
    </source>
</evidence>
<dbReference type="AlphaFoldDB" id="A0A2U2P9H5"/>
<evidence type="ECO:0000313" key="4">
    <source>
        <dbReference type="Proteomes" id="UP000245647"/>
    </source>
</evidence>
<gene>
    <name evidence="3" type="ORF">DDR33_24315</name>
</gene>
<comment type="caution">
    <text evidence="3">The sequence shown here is derived from an EMBL/GenBank/DDBJ whole genome shotgun (WGS) entry which is preliminary data.</text>
</comment>
<dbReference type="Pfam" id="PF01478">
    <property type="entry name" value="Peptidase_A24"/>
    <property type="match status" value="1"/>
</dbReference>
<organism evidence="3 4">
    <name type="scientific">Pararcticibacter amylolyticus</name>
    <dbReference type="NCBI Taxonomy" id="2173175"/>
    <lineage>
        <taxon>Bacteria</taxon>
        <taxon>Pseudomonadati</taxon>
        <taxon>Bacteroidota</taxon>
        <taxon>Sphingobacteriia</taxon>
        <taxon>Sphingobacteriales</taxon>
        <taxon>Sphingobacteriaceae</taxon>
        <taxon>Pararcticibacter</taxon>
    </lineage>
</organism>
<feature type="domain" description="Prepilin type IV endopeptidase peptidase" evidence="2">
    <location>
        <begin position="5"/>
        <end position="121"/>
    </location>
</feature>
<proteinExistence type="predicted"/>
<feature type="transmembrane region" description="Helical" evidence="1">
    <location>
        <begin position="107"/>
        <end position="126"/>
    </location>
</feature>
<dbReference type="Proteomes" id="UP000245647">
    <property type="component" value="Unassembled WGS sequence"/>
</dbReference>
<feature type="transmembrane region" description="Helical" evidence="1">
    <location>
        <begin position="138"/>
        <end position="158"/>
    </location>
</feature>
<dbReference type="EMBL" id="QEAS01000038">
    <property type="protein sequence ID" value="PWG78037.1"/>
    <property type="molecule type" value="Genomic_DNA"/>
</dbReference>
<feature type="transmembrane region" description="Helical" evidence="1">
    <location>
        <begin position="85"/>
        <end position="101"/>
    </location>
</feature>
<dbReference type="GO" id="GO:0004190">
    <property type="term" value="F:aspartic-type endopeptidase activity"/>
    <property type="evidence" value="ECO:0007669"/>
    <property type="project" value="InterPro"/>
</dbReference>
<keyword evidence="1" id="KW-0812">Transmembrane</keyword>
<evidence type="ECO:0000259" key="2">
    <source>
        <dbReference type="Pfam" id="PF01478"/>
    </source>
</evidence>
<keyword evidence="4" id="KW-1185">Reference proteome</keyword>
<sequence length="171" mass="19588">MLIKLLLMTGLISVFCQDLRYRAVYWWCFPVIFVLLLVLAKENADWHSVVANSLYNVAFLLLQLAVLTVYFSFRQRKLVIITKGLLGWGDVLLLLCLAFYFSPLTYLLFYVSSLIIVLLFTLLIRLKDKEAGMKVPLAGLQALLFAILLVADWNSSFINTASDDWLLYLIP</sequence>
<keyword evidence="1" id="KW-0472">Membrane</keyword>
<keyword evidence="1" id="KW-1133">Transmembrane helix</keyword>
<name>A0A2U2P9H5_9SPHI</name>
<feature type="transmembrane region" description="Helical" evidence="1">
    <location>
        <begin position="53"/>
        <end position="73"/>
    </location>
</feature>
<protein>
    <recommendedName>
        <fullName evidence="2">Prepilin type IV endopeptidase peptidase domain-containing protein</fullName>
    </recommendedName>
</protein>
<evidence type="ECO:0000256" key="1">
    <source>
        <dbReference type="SAM" id="Phobius"/>
    </source>
</evidence>
<feature type="transmembrane region" description="Helical" evidence="1">
    <location>
        <begin position="21"/>
        <end position="41"/>
    </location>
</feature>